<evidence type="ECO:0000256" key="1">
    <source>
        <dbReference type="SAM" id="MobiDB-lite"/>
    </source>
</evidence>
<name>A0A6U2EZ03_HEMAN</name>
<feature type="compositionally biased region" description="Basic and acidic residues" evidence="1">
    <location>
        <begin position="182"/>
        <end position="200"/>
    </location>
</feature>
<protein>
    <submittedName>
        <fullName evidence="2">Uncharacterized protein</fullName>
    </submittedName>
</protein>
<dbReference type="AlphaFoldDB" id="A0A6U2EZ03"/>
<sequence length="320" mass="35897">MAFKEMMETQDVYHGPEREISMPATEYKGVSTQVRSVNLFPCTKYKHPKQLPTERVLSVYNISPALRMTTTAMLMHHGEKRIYTGSTKRPIIDSTNMRETLKNRPTGLPEQGWGAILPKYSTDLDLGVRYFNASYTQDFHKKEQKHSDTLIKAAEMTLAGSTGGGVDTSSLEETGKQCFSSHHPENPHKTTVDEEDKGTVEDSGAGFKYSQAITFNPMPFPTRGKDGGDPWGRSREEKKGHFGGHHITSTCTMFTDARGVDPPRLGITIPGDTTMWERNPNMPEPAPRKCLIAFAPKDNLTRRNGVHIWDDYQGHQGHFP</sequence>
<proteinExistence type="predicted"/>
<organism evidence="2">
    <name type="scientific">Hemiselmis andersenii</name>
    <name type="common">Cryptophyte alga</name>
    <dbReference type="NCBI Taxonomy" id="464988"/>
    <lineage>
        <taxon>Eukaryota</taxon>
        <taxon>Cryptophyceae</taxon>
        <taxon>Cryptomonadales</taxon>
        <taxon>Hemiselmidaceae</taxon>
        <taxon>Hemiselmis</taxon>
    </lineage>
</organism>
<dbReference type="EMBL" id="HBFX01005098">
    <property type="protein sequence ID" value="CAD8948636.1"/>
    <property type="molecule type" value="Transcribed_RNA"/>
</dbReference>
<reference evidence="2" key="1">
    <citation type="submission" date="2021-01" db="EMBL/GenBank/DDBJ databases">
        <authorList>
            <person name="Corre E."/>
            <person name="Pelletier E."/>
            <person name="Niang G."/>
            <person name="Scheremetjew M."/>
            <person name="Finn R."/>
            <person name="Kale V."/>
            <person name="Holt S."/>
            <person name="Cochrane G."/>
            <person name="Meng A."/>
            <person name="Brown T."/>
            <person name="Cohen L."/>
        </authorList>
    </citation>
    <scope>NUCLEOTIDE SEQUENCE</scope>
    <source>
        <strain evidence="2">CCMP644</strain>
    </source>
</reference>
<evidence type="ECO:0000313" key="2">
    <source>
        <dbReference type="EMBL" id="CAD8948636.1"/>
    </source>
</evidence>
<accession>A0A6U2EZ03</accession>
<feature type="region of interest" description="Disordered" evidence="1">
    <location>
        <begin position="176"/>
        <end position="201"/>
    </location>
</feature>
<gene>
    <name evidence="2" type="ORF">HAND00432_LOCUS3154</name>
</gene>